<evidence type="ECO:0000313" key="2">
    <source>
        <dbReference type="Proteomes" id="UP000267096"/>
    </source>
</evidence>
<evidence type="ECO:0000313" key="3">
    <source>
        <dbReference type="WBParaSite" id="ASIM_0000402901-mRNA-1"/>
    </source>
</evidence>
<name>A0A0M3J8X0_ANISI</name>
<proteinExistence type="predicted"/>
<organism evidence="3">
    <name type="scientific">Anisakis simplex</name>
    <name type="common">Herring worm</name>
    <dbReference type="NCBI Taxonomy" id="6269"/>
    <lineage>
        <taxon>Eukaryota</taxon>
        <taxon>Metazoa</taxon>
        <taxon>Ecdysozoa</taxon>
        <taxon>Nematoda</taxon>
        <taxon>Chromadorea</taxon>
        <taxon>Rhabditida</taxon>
        <taxon>Spirurina</taxon>
        <taxon>Ascaridomorpha</taxon>
        <taxon>Ascaridoidea</taxon>
        <taxon>Anisakidae</taxon>
        <taxon>Anisakis</taxon>
        <taxon>Anisakis simplex complex</taxon>
    </lineage>
</organism>
<reference evidence="1 2" key="2">
    <citation type="submission" date="2018-11" db="EMBL/GenBank/DDBJ databases">
        <authorList>
            <consortium name="Pathogen Informatics"/>
        </authorList>
    </citation>
    <scope>NUCLEOTIDE SEQUENCE [LARGE SCALE GENOMIC DNA]</scope>
</reference>
<keyword evidence="2" id="KW-1185">Reference proteome</keyword>
<dbReference type="WBParaSite" id="ASIM_0000402901-mRNA-1">
    <property type="protein sequence ID" value="ASIM_0000402901-mRNA-1"/>
    <property type="gene ID" value="ASIM_0000402901"/>
</dbReference>
<dbReference type="Proteomes" id="UP000267096">
    <property type="component" value="Unassembled WGS sequence"/>
</dbReference>
<accession>A0A0M3J8X0</accession>
<sequence>MTSLRGTSLGTVPLLLNVSGRLSSLRLSCNDMEHGDSRNNFVAYSPFLEILSDPLLFFSFVIIGLDMLPKRTDAFGASDFCLCKDDKYRTEFTLLVSNEPSFGRVHKQMHL</sequence>
<evidence type="ECO:0000313" key="1">
    <source>
        <dbReference type="EMBL" id="VDK22501.1"/>
    </source>
</evidence>
<dbReference type="AlphaFoldDB" id="A0A0M3J8X0"/>
<dbReference type="EMBL" id="UYRR01006293">
    <property type="protein sequence ID" value="VDK22501.1"/>
    <property type="molecule type" value="Genomic_DNA"/>
</dbReference>
<protein>
    <submittedName>
        <fullName evidence="3">Secreted protein</fullName>
    </submittedName>
</protein>
<gene>
    <name evidence="1" type="ORF">ASIM_LOCUS3851</name>
</gene>
<reference evidence="3" key="1">
    <citation type="submission" date="2017-02" db="UniProtKB">
        <authorList>
            <consortium name="WormBaseParasite"/>
        </authorList>
    </citation>
    <scope>IDENTIFICATION</scope>
</reference>